<reference evidence="7" key="1">
    <citation type="submission" date="2022-11" db="UniProtKB">
        <authorList>
            <consortium name="WormBaseParasite"/>
        </authorList>
    </citation>
    <scope>IDENTIFICATION</scope>
</reference>
<evidence type="ECO:0000313" key="7">
    <source>
        <dbReference type="WBParaSite" id="jg7388"/>
    </source>
</evidence>
<feature type="transmembrane region" description="Helical" evidence="5">
    <location>
        <begin position="92"/>
        <end position="112"/>
    </location>
</feature>
<dbReference type="Proteomes" id="UP000887574">
    <property type="component" value="Unplaced"/>
</dbReference>
<feature type="transmembrane region" description="Helical" evidence="5">
    <location>
        <begin position="132"/>
        <end position="152"/>
    </location>
</feature>
<evidence type="ECO:0000256" key="3">
    <source>
        <dbReference type="ARBA" id="ARBA00022989"/>
    </source>
</evidence>
<evidence type="ECO:0000256" key="2">
    <source>
        <dbReference type="ARBA" id="ARBA00022692"/>
    </source>
</evidence>
<dbReference type="GO" id="GO:0016020">
    <property type="term" value="C:membrane"/>
    <property type="evidence" value="ECO:0007669"/>
    <property type="project" value="UniProtKB-SubCell"/>
</dbReference>
<accession>A0A915EJJ6</accession>
<keyword evidence="3 5" id="KW-1133">Transmembrane helix</keyword>
<feature type="transmembrane region" description="Helical" evidence="5">
    <location>
        <begin position="39"/>
        <end position="62"/>
    </location>
</feature>
<evidence type="ECO:0000313" key="6">
    <source>
        <dbReference type="Proteomes" id="UP000887574"/>
    </source>
</evidence>
<evidence type="ECO:0000256" key="4">
    <source>
        <dbReference type="ARBA" id="ARBA00023136"/>
    </source>
</evidence>
<dbReference type="WBParaSite" id="jg7388">
    <property type="protein sequence ID" value="jg7388"/>
    <property type="gene ID" value="jg7388"/>
</dbReference>
<keyword evidence="2 5" id="KW-0812">Transmembrane</keyword>
<dbReference type="InterPro" id="IPR019408">
    <property type="entry name" value="7TM_GPCR_serpentine_rcpt_Srab"/>
</dbReference>
<keyword evidence="4 5" id="KW-0472">Membrane</keyword>
<organism evidence="6 7">
    <name type="scientific">Ditylenchus dipsaci</name>
    <dbReference type="NCBI Taxonomy" id="166011"/>
    <lineage>
        <taxon>Eukaryota</taxon>
        <taxon>Metazoa</taxon>
        <taxon>Ecdysozoa</taxon>
        <taxon>Nematoda</taxon>
        <taxon>Chromadorea</taxon>
        <taxon>Rhabditida</taxon>
        <taxon>Tylenchina</taxon>
        <taxon>Tylenchomorpha</taxon>
        <taxon>Sphaerularioidea</taxon>
        <taxon>Anguinidae</taxon>
        <taxon>Anguininae</taxon>
        <taxon>Ditylenchus</taxon>
    </lineage>
</organism>
<comment type="subcellular location">
    <subcellularLocation>
        <location evidence="1">Membrane</location>
        <topology evidence="1">Multi-pass membrane protein</topology>
    </subcellularLocation>
</comment>
<keyword evidence="6" id="KW-1185">Reference proteome</keyword>
<dbReference type="Pfam" id="PF10292">
    <property type="entry name" value="7TM_GPCR_Srab"/>
    <property type="match status" value="1"/>
</dbReference>
<dbReference type="AlphaFoldDB" id="A0A915EJJ6"/>
<evidence type="ECO:0000256" key="1">
    <source>
        <dbReference type="ARBA" id="ARBA00004141"/>
    </source>
</evidence>
<evidence type="ECO:0000256" key="5">
    <source>
        <dbReference type="SAM" id="Phobius"/>
    </source>
</evidence>
<protein>
    <submittedName>
        <fullName evidence="7">Uncharacterized protein</fullName>
    </submittedName>
</protein>
<name>A0A915EJJ6_9BILA</name>
<sequence>MWSVSILTDVVIVVTALQDPVFSKPLIHTTLISSTNSNYLIAQHYILLFIVICTTILDYMVFVKNKRYKNRQDDYNLSKSYQISENIVTLKFILPLDIAFALFLSTHLTGAVILRAMKSSVSPANFHACYDILYNIIHLHSLVTLLIFLRCAKYFKARPVMIEIDQHRVMYLSSCKRSGLKT</sequence>
<proteinExistence type="predicted"/>